<accession>A0A0X8JHE6</accession>
<sequence>MASAIIIAGVALAAFLDPEAVQSAFDASVAWAGKWFGSFYILLLTAALVFVVLLAVTRYGRIKLGPDNSTPDFSTFSWAAMLFAAGIGTGIMFFAIAEPVAQYVNPPTGDGETIEAARNAVVLTMFHYGISGWGVYAIMGMAMAYFAYRRRDALAVRSTLRPILGDRVEGWVGDVVDVAALVGGVFGIASSLGVGVVQLNVALDILFGIPQGTAAQIGLIALSVVMATISATSGVDKGVRILSNLNVLLAILLALWVLVTGNTAFLIDSLIGSVGDFVTQFPHLTMETYAYDRPEQWLNSWTLFFWAWWITWGAFVGMFLARISRGRTIRQFVAGALVLPFTYVVMWVSIFGNNAIDLIRSGNQSFAETTLKTPEQGLYLMLGDLPGSKILIALSLFVGILFYVTSADSGALVMSNLSSRIKGEREDAAPWLRIFWATLTGVLTIAMLLAGGINILQQATLVMALPFSFIIVLIGYCLSKALRAEASWDLARSQAMRNRQLGFTGTAAGLRRVSWRDRLAHTFDSVSPAQAQRALDNRIVPALQAVAAELEKEQLDAEVYVEGEEAADPDDTRTFHGRATLLVTDPNNEARDGETETDAVERSQGHRAFRYVVRMVETPAPQYGGAGLNEADDTTIRLEVRPWGGGVGYDVLDWSADQVAHDVLDHYERWLEYLGTSESVSY</sequence>
<dbReference type="Proteomes" id="UP000065220">
    <property type="component" value="Chromosome"/>
</dbReference>
<keyword evidence="6 8" id="KW-1133">Transmembrane helix</keyword>
<feature type="transmembrane region" description="Helical" evidence="8">
    <location>
        <begin position="76"/>
        <end position="97"/>
    </location>
</feature>
<dbReference type="InterPro" id="IPR000060">
    <property type="entry name" value="BCCT_transptr"/>
</dbReference>
<organism evidence="9 10">
    <name type="scientific">Actinomyces radicidentis</name>
    <dbReference type="NCBI Taxonomy" id="111015"/>
    <lineage>
        <taxon>Bacteria</taxon>
        <taxon>Bacillati</taxon>
        <taxon>Actinomycetota</taxon>
        <taxon>Actinomycetes</taxon>
        <taxon>Actinomycetales</taxon>
        <taxon>Actinomycetaceae</taxon>
        <taxon>Actinomyces</taxon>
    </lineage>
</organism>
<evidence type="ECO:0000256" key="8">
    <source>
        <dbReference type="SAM" id="Phobius"/>
    </source>
</evidence>
<dbReference type="AlphaFoldDB" id="A0A0X8JHE6"/>
<evidence type="ECO:0000256" key="1">
    <source>
        <dbReference type="ARBA" id="ARBA00004651"/>
    </source>
</evidence>
<evidence type="ECO:0000313" key="9">
    <source>
        <dbReference type="EMBL" id="AMD88438.1"/>
    </source>
</evidence>
<dbReference type="GO" id="GO:0022857">
    <property type="term" value="F:transmembrane transporter activity"/>
    <property type="evidence" value="ECO:0007669"/>
    <property type="project" value="InterPro"/>
</dbReference>
<evidence type="ECO:0000256" key="6">
    <source>
        <dbReference type="ARBA" id="ARBA00022989"/>
    </source>
</evidence>
<evidence type="ECO:0000256" key="5">
    <source>
        <dbReference type="ARBA" id="ARBA00022692"/>
    </source>
</evidence>
<feature type="transmembrane region" description="Helical" evidence="8">
    <location>
        <begin position="459"/>
        <end position="478"/>
    </location>
</feature>
<proteinExistence type="inferred from homology"/>
<protein>
    <submittedName>
        <fullName evidence="9">Choline transporter</fullName>
    </submittedName>
</protein>
<keyword evidence="4" id="KW-1003">Cell membrane</keyword>
<feature type="transmembrane region" description="Helical" evidence="8">
    <location>
        <begin position="434"/>
        <end position="453"/>
    </location>
</feature>
<keyword evidence="3" id="KW-0813">Transport</keyword>
<dbReference type="NCBIfam" id="NF007399">
    <property type="entry name" value="PRK09928.1"/>
    <property type="match status" value="1"/>
</dbReference>
<keyword evidence="10" id="KW-1185">Reference proteome</keyword>
<feature type="transmembrane region" description="Helical" evidence="8">
    <location>
        <begin position="390"/>
        <end position="413"/>
    </location>
</feature>
<dbReference type="PANTHER" id="PTHR30047">
    <property type="entry name" value="HIGH-AFFINITY CHOLINE TRANSPORT PROTEIN-RELATED"/>
    <property type="match status" value="1"/>
</dbReference>
<feature type="transmembrane region" description="Helical" evidence="8">
    <location>
        <begin position="247"/>
        <end position="267"/>
    </location>
</feature>
<dbReference type="PANTHER" id="PTHR30047:SF7">
    <property type="entry name" value="HIGH-AFFINITY CHOLINE TRANSPORT PROTEIN"/>
    <property type="match status" value="1"/>
</dbReference>
<keyword evidence="5 8" id="KW-0812">Transmembrane</keyword>
<feature type="transmembrane region" description="Helical" evidence="8">
    <location>
        <begin position="332"/>
        <end position="352"/>
    </location>
</feature>
<reference evidence="10" key="1">
    <citation type="submission" date="2016-02" db="EMBL/GenBank/DDBJ databases">
        <authorList>
            <person name="Holder M.E."/>
            <person name="Ajami N.J."/>
            <person name="Petrosino J.F."/>
        </authorList>
    </citation>
    <scope>NUCLEOTIDE SEQUENCE [LARGE SCALE GENOMIC DNA]</scope>
    <source>
        <strain evidence="10">CCUG 36733</strain>
    </source>
</reference>
<evidence type="ECO:0000256" key="4">
    <source>
        <dbReference type="ARBA" id="ARBA00022475"/>
    </source>
</evidence>
<name>A0A0X8JHE6_ACTRD</name>
<evidence type="ECO:0000256" key="7">
    <source>
        <dbReference type="ARBA" id="ARBA00023136"/>
    </source>
</evidence>
<dbReference type="NCBIfam" id="TIGR00842">
    <property type="entry name" value="bcct"/>
    <property type="match status" value="1"/>
</dbReference>
<dbReference type="PROSITE" id="PS01303">
    <property type="entry name" value="BCCT"/>
    <property type="match status" value="1"/>
</dbReference>
<dbReference type="Pfam" id="PF02028">
    <property type="entry name" value="BCCT"/>
    <property type="match status" value="1"/>
</dbReference>
<evidence type="ECO:0000256" key="3">
    <source>
        <dbReference type="ARBA" id="ARBA00022448"/>
    </source>
</evidence>
<feature type="transmembrane region" description="Helical" evidence="8">
    <location>
        <begin position="125"/>
        <end position="148"/>
    </location>
</feature>
<feature type="transmembrane region" description="Helical" evidence="8">
    <location>
        <begin position="214"/>
        <end position="235"/>
    </location>
</feature>
<dbReference type="KEGG" id="ard:AXF14_05170"/>
<dbReference type="STRING" id="111015.AXF14_05170"/>
<feature type="transmembrane region" description="Helical" evidence="8">
    <location>
        <begin position="39"/>
        <end position="56"/>
    </location>
</feature>
<comment type="similarity">
    <text evidence="2">Belongs to the BCCT transporter (TC 2.A.15) family.</text>
</comment>
<feature type="transmembrane region" description="Helical" evidence="8">
    <location>
        <begin position="168"/>
        <end position="194"/>
    </location>
</feature>
<dbReference type="GO" id="GO:0005886">
    <property type="term" value="C:plasma membrane"/>
    <property type="evidence" value="ECO:0007669"/>
    <property type="project" value="UniProtKB-SubCell"/>
</dbReference>
<dbReference type="EMBL" id="CP014228">
    <property type="protein sequence ID" value="AMD88438.1"/>
    <property type="molecule type" value="Genomic_DNA"/>
</dbReference>
<evidence type="ECO:0000313" key="10">
    <source>
        <dbReference type="Proteomes" id="UP000065220"/>
    </source>
</evidence>
<gene>
    <name evidence="9" type="ORF">AXF14_05170</name>
</gene>
<feature type="transmembrane region" description="Helical" evidence="8">
    <location>
        <begin position="301"/>
        <end position="320"/>
    </location>
</feature>
<keyword evidence="7 8" id="KW-0472">Membrane</keyword>
<evidence type="ECO:0000256" key="2">
    <source>
        <dbReference type="ARBA" id="ARBA00005658"/>
    </source>
</evidence>
<comment type="subcellular location">
    <subcellularLocation>
        <location evidence="1">Cell membrane</location>
        <topology evidence="1">Multi-pass membrane protein</topology>
    </subcellularLocation>
</comment>
<dbReference type="InterPro" id="IPR018093">
    <property type="entry name" value="BCCT_CS"/>
</dbReference>